<evidence type="ECO:0000313" key="3">
    <source>
        <dbReference type="Proteomes" id="UP000008022"/>
    </source>
</evidence>
<name>A0A0E0N7X4_ORYRU</name>
<dbReference type="HOGENOM" id="CLU_122588_0_0_1"/>
<sequence length="191" mass="22300">MEEEEEPANKILQVQIMPGDSEDRLYWKHSRIGDCNTKSAYKEFMKRDNPITHQIWGNVDLVPTFLHVAVLSIRINHPDTGLSAHLQEVWNTQTAIQFRLRSRNLGKKNVELHSPTAPPLNARNRRRTRKTSPPNRPAKLRRRTLRNRRRACKISPEAARFSIKNWKSLLYHGETRSRTLTGGDRQADEEY</sequence>
<accession>A0A0E0N7X4</accession>
<keyword evidence="3" id="KW-1185">Reference proteome</keyword>
<dbReference type="AlphaFoldDB" id="A0A0E0N7X4"/>
<dbReference type="Proteomes" id="UP000008022">
    <property type="component" value="Unassembled WGS sequence"/>
</dbReference>
<reference evidence="3" key="1">
    <citation type="submission" date="2013-06" db="EMBL/GenBank/DDBJ databases">
        <authorList>
            <person name="Zhao Q."/>
        </authorList>
    </citation>
    <scope>NUCLEOTIDE SEQUENCE</scope>
    <source>
        <strain evidence="3">cv. W1943</strain>
    </source>
</reference>
<evidence type="ECO:0000313" key="2">
    <source>
        <dbReference type="EnsemblPlants" id="ORUFI01G48140.1"/>
    </source>
</evidence>
<dbReference type="Gramene" id="ORUFI01G48140.1">
    <property type="protein sequence ID" value="ORUFI01G48140.1"/>
    <property type="gene ID" value="ORUFI01G48140"/>
</dbReference>
<reference evidence="2" key="2">
    <citation type="submission" date="2015-06" db="UniProtKB">
        <authorList>
            <consortium name="EnsemblPlants"/>
        </authorList>
    </citation>
    <scope>IDENTIFICATION</scope>
</reference>
<protein>
    <submittedName>
        <fullName evidence="2">Uncharacterized protein</fullName>
    </submittedName>
</protein>
<dbReference type="EnsemblPlants" id="ORUFI01G48140.1">
    <property type="protein sequence ID" value="ORUFI01G48140.1"/>
    <property type="gene ID" value="ORUFI01G48140"/>
</dbReference>
<proteinExistence type="predicted"/>
<feature type="compositionally biased region" description="Basic residues" evidence="1">
    <location>
        <begin position="138"/>
        <end position="149"/>
    </location>
</feature>
<dbReference type="OMA" id="NRRRACK"/>
<organism evidence="2 3">
    <name type="scientific">Oryza rufipogon</name>
    <name type="common">Brownbeard rice</name>
    <name type="synonym">Asian wild rice</name>
    <dbReference type="NCBI Taxonomy" id="4529"/>
    <lineage>
        <taxon>Eukaryota</taxon>
        <taxon>Viridiplantae</taxon>
        <taxon>Streptophyta</taxon>
        <taxon>Embryophyta</taxon>
        <taxon>Tracheophyta</taxon>
        <taxon>Spermatophyta</taxon>
        <taxon>Magnoliopsida</taxon>
        <taxon>Liliopsida</taxon>
        <taxon>Poales</taxon>
        <taxon>Poaceae</taxon>
        <taxon>BOP clade</taxon>
        <taxon>Oryzoideae</taxon>
        <taxon>Oryzeae</taxon>
        <taxon>Oryzinae</taxon>
        <taxon>Oryza</taxon>
    </lineage>
</organism>
<feature type="region of interest" description="Disordered" evidence="1">
    <location>
        <begin position="107"/>
        <end position="149"/>
    </location>
</feature>
<evidence type="ECO:0000256" key="1">
    <source>
        <dbReference type="SAM" id="MobiDB-lite"/>
    </source>
</evidence>